<proteinExistence type="predicted"/>
<dbReference type="InterPro" id="IPR012296">
    <property type="entry name" value="Nuclease_put_TT1808"/>
</dbReference>
<dbReference type="PANTHER" id="PTHR35400">
    <property type="entry name" value="SLR1083 PROTEIN"/>
    <property type="match status" value="1"/>
</dbReference>
<dbReference type="CDD" id="cd06260">
    <property type="entry name" value="DUF820-like"/>
    <property type="match status" value="1"/>
</dbReference>
<organism evidence="2 3">
    <name type="scientific">Catenulispora yoronensis</name>
    <dbReference type="NCBI Taxonomy" id="450799"/>
    <lineage>
        <taxon>Bacteria</taxon>
        <taxon>Bacillati</taxon>
        <taxon>Actinomycetota</taxon>
        <taxon>Actinomycetes</taxon>
        <taxon>Catenulisporales</taxon>
        <taxon>Catenulisporaceae</taxon>
        <taxon>Catenulispora</taxon>
    </lineage>
</organism>
<keyword evidence="2" id="KW-0540">Nuclease</keyword>
<feature type="domain" description="Putative restriction endonuclease" evidence="1">
    <location>
        <begin position="27"/>
        <end position="182"/>
    </location>
</feature>
<dbReference type="PANTHER" id="PTHR35400:SF3">
    <property type="entry name" value="SLL1072 PROTEIN"/>
    <property type="match status" value="1"/>
</dbReference>
<dbReference type="InterPro" id="IPR008538">
    <property type="entry name" value="Uma2"/>
</dbReference>
<evidence type="ECO:0000259" key="1">
    <source>
        <dbReference type="Pfam" id="PF05685"/>
    </source>
</evidence>
<dbReference type="Gene3D" id="3.90.1570.10">
    <property type="entry name" value="tt1808, chain A"/>
    <property type="match status" value="1"/>
</dbReference>
<evidence type="ECO:0000313" key="3">
    <source>
        <dbReference type="Proteomes" id="UP001500751"/>
    </source>
</evidence>
<reference evidence="3" key="1">
    <citation type="journal article" date="2019" name="Int. J. Syst. Evol. Microbiol.">
        <title>The Global Catalogue of Microorganisms (GCM) 10K type strain sequencing project: providing services to taxonomists for standard genome sequencing and annotation.</title>
        <authorList>
            <consortium name="The Broad Institute Genomics Platform"/>
            <consortium name="The Broad Institute Genome Sequencing Center for Infectious Disease"/>
            <person name="Wu L."/>
            <person name="Ma J."/>
        </authorList>
    </citation>
    <scope>NUCLEOTIDE SEQUENCE [LARGE SCALE GENOMIC DNA]</scope>
    <source>
        <strain evidence="3">JCM 16014</strain>
    </source>
</reference>
<dbReference type="Proteomes" id="UP001500751">
    <property type="component" value="Unassembled WGS sequence"/>
</dbReference>
<evidence type="ECO:0000313" key="2">
    <source>
        <dbReference type="EMBL" id="GAA2034318.1"/>
    </source>
</evidence>
<dbReference type="GO" id="GO:0004519">
    <property type="term" value="F:endonuclease activity"/>
    <property type="evidence" value="ECO:0007669"/>
    <property type="project" value="UniProtKB-KW"/>
</dbReference>
<protein>
    <submittedName>
        <fullName evidence="2">Uma2 family endonuclease</fullName>
    </submittedName>
</protein>
<gene>
    <name evidence="2" type="ORF">GCM10009839_38550</name>
</gene>
<dbReference type="SUPFAM" id="SSF52980">
    <property type="entry name" value="Restriction endonuclease-like"/>
    <property type="match status" value="1"/>
</dbReference>
<keyword evidence="2" id="KW-0378">Hydrolase</keyword>
<dbReference type="Pfam" id="PF05685">
    <property type="entry name" value="Uma2"/>
    <property type="match status" value="1"/>
</dbReference>
<dbReference type="EMBL" id="BAAAQN010000021">
    <property type="protein sequence ID" value="GAA2034318.1"/>
    <property type="molecule type" value="Genomic_DNA"/>
</dbReference>
<dbReference type="RefSeq" id="WP_344667009.1">
    <property type="nucleotide sequence ID" value="NZ_BAAAQN010000021.1"/>
</dbReference>
<sequence length="190" mass="21164">MPARLPEWLTPPEDGYTAEDLDRISDLPAHTELIDGSLVFASSRPAFHMVVIDELKSALRSQAPEDFVVMREMTVTLARRQRPEPDLSVITRATFQGLDHGDLLVAGVVLVVEVVSRESEIRDRERKPRLYAAAGIPDYWLVENEAGEPVVHAHELGPDGTYRPAAVHRGRLKTSRPFPLDIDLAGLTRV</sequence>
<dbReference type="InterPro" id="IPR011335">
    <property type="entry name" value="Restrct_endonuc-II-like"/>
</dbReference>
<accession>A0ABP5FWI6</accession>
<comment type="caution">
    <text evidence="2">The sequence shown here is derived from an EMBL/GenBank/DDBJ whole genome shotgun (WGS) entry which is preliminary data.</text>
</comment>
<keyword evidence="3" id="KW-1185">Reference proteome</keyword>
<keyword evidence="2" id="KW-0255">Endonuclease</keyword>
<name>A0ABP5FWI6_9ACTN</name>